<keyword evidence="1" id="KW-0812">Transmembrane</keyword>
<feature type="transmembrane region" description="Helical" evidence="1">
    <location>
        <begin position="12"/>
        <end position="31"/>
    </location>
</feature>
<dbReference type="GO" id="GO:0003755">
    <property type="term" value="F:peptidyl-prolyl cis-trans isomerase activity"/>
    <property type="evidence" value="ECO:0007669"/>
    <property type="project" value="InterPro"/>
</dbReference>
<evidence type="ECO:0000259" key="2">
    <source>
        <dbReference type="Pfam" id="PF00160"/>
    </source>
</evidence>
<evidence type="ECO:0000256" key="1">
    <source>
        <dbReference type="SAM" id="Phobius"/>
    </source>
</evidence>
<evidence type="ECO:0000313" key="3">
    <source>
        <dbReference type="EMBL" id="KAK9202599.1"/>
    </source>
</evidence>
<dbReference type="Gene3D" id="3.50.4.10">
    <property type="entry name" value="Hepatocyte Growth Factor"/>
    <property type="match status" value="1"/>
</dbReference>
<keyword evidence="1" id="KW-1133">Transmembrane helix</keyword>
<proteinExistence type="predicted"/>
<dbReference type="SUPFAM" id="SSF50891">
    <property type="entry name" value="Cyclophilin-like"/>
    <property type="match status" value="1"/>
</dbReference>
<feature type="domain" description="PPIase cyclophilin-type" evidence="2">
    <location>
        <begin position="167"/>
        <end position="321"/>
    </location>
</feature>
<evidence type="ECO:0000313" key="4">
    <source>
        <dbReference type="Proteomes" id="UP001428341"/>
    </source>
</evidence>
<organism evidence="3 4">
    <name type="scientific">Citrus x changshan-huyou</name>
    <dbReference type="NCBI Taxonomy" id="2935761"/>
    <lineage>
        <taxon>Eukaryota</taxon>
        <taxon>Viridiplantae</taxon>
        <taxon>Streptophyta</taxon>
        <taxon>Embryophyta</taxon>
        <taxon>Tracheophyta</taxon>
        <taxon>Spermatophyta</taxon>
        <taxon>Magnoliopsida</taxon>
        <taxon>eudicotyledons</taxon>
        <taxon>Gunneridae</taxon>
        <taxon>Pentapetalae</taxon>
        <taxon>rosids</taxon>
        <taxon>malvids</taxon>
        <taxon>Sapindales</taxon>
        <taxon>Rutaceae</taxon>
        <taxon>Aurantioideae</taxon>
        <taxon>Citrus</taxon>
    </lineage>
</organism>
<keyword evidence="1" id="KW-0472">Membrane</keyword>
<dbReference type="PANTHER" id="PTHR46873">
    <property type="entry name" value="EXPRESSED PROTEIN"/>
    <property type="match status" value="1"/>
</dbReference>
<dbReference type="PANTHER" id="PTHR46873:SF2">
    <property type="entry name" value="PPIASE CYCLOPHILIN-TYPE DOMAIN-CONTAINING PROTEIN"/>
    <property type="match status" value="1"/>
</dbReference>
<dbReference type="InterPro" id="IPR002130">
    <property type="entry name" value="Cyclophilin-type_PPIase_dom"/>
</dbReference>
<name>A0AAP0MBY0_9ROSI</name>
<keyword evidence="4" id="KW-1185">Reference proteome</keyword>
<dbReference type="Gene3D" id="2.40.100.10">
    <property type="entry name" value="Cyclophilin-like"/>
    <property type="match status" value="1"/>
</dbReference>
<reference evidence="3 4" key="1">
    <citation type="submission" date="2024-05" db="EMBL/GenBank/DDBJ databases">
        <title>Haplotype-resolved chromosome-level genome assembly of Huyou (Citrus changshanensis).</title>
        <authorList>
            <person name="Miao C."/>
            <person name="Chen W."/>
            <person name="Wu Y."/>
            <person name="Wang L."/>
            <person name="Zhao S."/>
            <person name="Grierson D."/>
            <person name="Xu C."/>
            <person name="Chen K."/>
        </authorList>
    </citation>
    <scope>NUCLEOTIDE SEQUENCE [LARGE SCALE GENOMIC DNA]</scope>
    <source>
        <strain evidence="3">01-14</strain>
        <tissue evidence="3">Leaf</tissue>
    </source>
</reference>
<dbReference type="EMBL" id="JBCGBO010000005">
    <property type="protein sequence ID" value="KAK9202599.1"/>
    <property type="molecule type" value="Genomic_DNA"/>
</dbReference>
<dbReference type="Pfam" id="PF00160">
    <property type="entry name" value="Pro_isomerase"/>
    <property type="match status" value="1"/>
</dbReference>
<dbReference type="AlphaFoldDB" id="A0AAP0MBY0"/>
<gene>
    <name evidence="3" type="ORF">WN944_017811</name>
</gene>
<accession>A0AAP0MBY0</accession>
<dbReference type="InterPro" id="IPR029000">
    <property type="entry name" value="Cyclophilin-like_dom_sf"/>
</dbReference>
<comment type="caution">
    <text evidence="3">The sequence shown here is derived from an EMBL/GenBank/DDBJ whole genome shotgun (WGS) entry which is preliminary data.</text>
</comment>
<dbReference type="Proteomes" id="UP001428341">
    <property type="component" value="Unassembled WGS sequence"/>
</dbReference>
<sequence>MGRRQTDSELSRLAVLIIFVLGCISFFMFYFCFSVGYKPSTSHASLDSTLSFSGGGQEEEEEEEEERCCRGIEHLELWGDAVKWGANFKVNSSKECCMACKDTCEAEDRPCSCDSWVFCGDKQACGSRFGECWLKKQKDALEPNPRDARDQVMWTSGLIFGKGEGIVRLETEYGTLHVKLLPDSAPLSVAYMLELLASRHCVGCQFHRAESRGTHWDTEGNHIENASGGYGPPFALIQGSLETHSITFKEIPLEVCSTIRRGSVAWVGSGPEFFISLANHNEWKKVYTVFGIVLPEDMEIAERIARLPTKQEVWSNVNVSVLEKPIPLRFRRISTSQATL</sequence>
<dbReference type="PROSITE" id="PS51257">
    <property type="entry name" value="PROKAR_LIPOPROTEIN"/>
    <property type="match status" value="1"/>
</dbReference>
<protein>
    <recommendedName>
        <fullName evidence="2">PPIase cyclophilin-type domain-containing protein</fullName>
    </recommendedName>
</protein>
<dbReference type="FunFam" id="2.40.100.10:FF:000086">
    <property type="entry name" value="Predicted protein"/>
    <property type="match status" value="1"/>
</dbReference>